<accession>M2TBL2</accession>
<evidence type="ECO:0000313" key="9">
    <source>
        <dbReference type="Proteomes" id="UP000016934"/>
    </source>
</evidence>
<dbReference type="SMART" id="SM00906">
    <property type="entry name" value="Fungal_trans"/>
    <property type="match status" value="1"/>
</dbReference>
<evidence type="ECO:0000259" key="7">
    <source>
        <dbReference type="PROSITE" id="PS50048"/>
    </source>
</evidence>
<dbReference type="Gene3D" id="4.10.240.10">
    <property type="entry name" value="Zn(2)-C6 fungal-type DNA-binding domain"/>
    <property type="match status" value="1"/>
</dbReference>
<evidence type="ECO:0000256" key="5">
    <source>
        <dbReference type="ARBA" id="ARBA00023242"/>
    </source>
</evidence>
<dbReference type="GO" id="GO:0000981">
    <property type="term" value="F:DNA-binding transcription factor activity, RNA polymerase II-specific"/>
    <property type="evidence" value="ECO:0007669"/>
    <property type="project" value="InterPro"/>
</dbReference>
<dbReference type="CDD" id="cd12148">
    <property type="entry name" value="fungal_TF_MHR"/>
    <property type="match status" value="1"/>
</dbReference>
<gene>
    <name evidence="8" type="ORF">COCSADRAFT_188645</name>
</gene>
<dbReference type="GO" id="GO:0008270">
    <property type="term" value="F:zinc ion binding"/>
    <property type="evidence" value="ECO:0007669"/>
    <property type="project" value="InterPro"/>
</dbReference>
<dbReference type="Pfam" id="PF04082">
    <property type="entry name" value="Fungal_trans"/>
    <property type="match status" value="1"/>
</dbReference>
<dbReference type="GO" id="GO:0005634">
    <property type="term" value="C:nucleus"/>
    <property type="evidence" value="ECO:0007669"/>
    <property type="project" value="UniProtKB-SubCell"/>
</dbReference>
<reference evidence="8 9" key="1">
    <citation type="journal article" date="2012" name="PLoS Pathog.">
        <title>Diverse lifestyles and strategies of plant pathogenesis encoded in the genomes of eighteen Dothideomycetes fungi.</title>
        <authorList>
            <person name="Ohm R.A."/>
            <person name="Feau N."/>
            <person name="Henrissat B."/>
            <person name="Schoch C.L."/>
            <person name="Horwitz B.A."/>
            <person name="Barry K.W."/>
            <person name="Condon B.J."/>
            <person name="Copeland A.C."/>
            <person name="Dhillon B."/>
            <person name="Glaser F."/>
            <person name="Hesse C.N."/>
            <person name="Kosti I."/>
            <person name="LaButti K."/>
            <person name="Lindquist E.A."/>
            <person name="Lucas S."/>
            <person name="Salamov A.A."/>
            <person name="Bradshaw R.E."/>
            <person name="Ciuffetti L."/>
            <person name="Hamelin R.C."/>
            <person name="Kema G.H.J."/>
            <person name="Lawrence C."/>
            <person name="Scott J.A."/>
            <person name="Spatafora J.W."/>
            <person name="Turgeon B.G."/>
            <person name="de Wit P.J.G.M."/>
            <person name="Zhong S."/>
            <person name="Goodwin S.B."/>
            <person name="Grigoriev I.V."/>
        </authorList>
    </citation>
    <scope>NUCLEOTIDE SEQUENCE [LARGE SCALE GENOMIC DNA]</scope>
    <source>
        <strain evidence="9">ND90Pr / ATCC 201652</strain>
    </source>
</reference>
<dbReference type="SMART" id="SM00066">
    <property type="entry name" value="GAL4"/>
    <property type="match status" value="1"/>
</dbReference>
<evidence type="ECO:0000256" key="4">
    <source>
        <dbReference type="ARBA" id="ARBA00023163"/>
    </source>
</evidence>
<comment type="subcellular location">
    <subcellularLocation>
        <location evidence="1">Nucleus</location>
    </subcellularLocation>
</comment>
<feature type="compositionally biased region" description="Polar residues" evidence="6">
    <location>
        <begin position="61"/>
        <end position="73"/>
    </location>
</feature>
<reference evidence="9" key="2">
    <citation type="journal article" date="2013" name="PLoS Genet.">
        <title>Comparative genome structure, secondary metabolite, and effector coding capacity across Cochliobolus pathogens.</title>
        <authorList>
            <person name="Condon B.J."/>
            <person name="Leng Y."/>
            <person name="Wu D."/>
            <person name="Bushley K.E."/>
            <person name="Ohm R.A."/>
            <person name="Otillar R."/>
            <person name="Martin J."/>
            <person name="Schackwitz W."/>
            <person name="Grimwood J."/>
            <person name="MohdZainudin N."/>
            <person name="Xue C."/>
            <person name="Wang R."/>
            <person name="Manning V.A."/>
            <person name="Dhillon B."/>
            <person name="Tu Z.J."/>
            <person name="Steffenson B.J."/>
            <person name="Salamov A."/>
            <person name="Sun H."/>
            <person name="Lowry S."/>
            <person name="LaButti K."/>
            <person name="Han J."/>
            <person name="Copeland A."/>
            <person name="Lindquist E."/>
            <person name="Barry K."/>
            <person name="Schmutz J."/>
            <person name="Baker S.E."/>
            <person name="Ciuffetti L.M."/>
            <person name="Grigoriev I.V."/>
            <person name="Zhong S."/>
            <person name="Turgeon B.G."/>
        </authorList>
    </citation>
    <scope>NUCLEOTIDE SEQUENCE [LARGE SCALE GENOMIC DNA]</scope>
    <source>
        <strain evidence="9">ND90Pr / ATCC 201652</strain>
    </source>
</reference>
<sequence length="684" mass="77957">MRSTLSCRWCRKSKVKCSQHDGDKPCRLCVRAGRTRDQCVLEQLPPKSRSPRRQILRAYANRTSSSTADNSASEVAKASHTQRRGYPAYSYKDEPLFRHVADHMITEVADAFTRKFPELSFIHLADFTQQLRTSPKRILVIKLAAIFALCVRLIESSPLQGQSPCAVSQQYAAFVQQNIWPHILREPDMEVIHCLLLIAQYEWGEGNGFATWMYTGMATRMVQGLQARSETSLLSEENISQSDQSRETVWQREIQRRSIWACFIMDRAMSCGKGRPATLDTKEMTLYLPATEDDFDLGTPTSEPLVYSQLVERNLGRPDKTFTIGDYYTVTIRSMDIFAHACKWVTGGGRRQGSALGTCPWQAESPWHRIKTELIEWRKLLHDRLQYPQTPISLYIHRREAERFVYLNLIHYLSVLILYREYLPFIPLYLSEIQGPVEPPFLTQVAPAGWWNEYTAILFDAATQITNLIEDLKSAGISLHTPIVGYSVFSAASMHVFLAAFPWADPRSSARLDAEKLVDQDLQYLHDFAQIWPLGTTWLQVTRQTQKLYQRIILGGSYCQHQKDVMKLQKAIEQYGTLSASQPSNENDLERNDLENIVVEPTAPMASVENGTGNSYCEAVQDLSNSSSCNYQSLLPVGNPGELHEHHSNAFVNDWSTWGQESLMGQHFGNTLNPLDLLQNWDEL</sequence>
<dbReference type="PANTHER" id="PTHR47338:SF19">
    <property type="entry name" value="ZN(II)2CYS6 TRANSCRIPTION FACTOR (EUROFUNG)"/>
    <property type="match status" value="1"/>
</dbReference>
<keyword evidence="2" id="KW-0479">Metal-binding</keyword>
<dbReference type="InterPro" id="IPR050815">
    <property type="entry name" value="TF_fung"/>
</dbReference>
<feature type="region of interest" description="Disordered" evidence="6">
    <location>
        <begin position="60"/>
        <end position="80"/>
    </location>
</feature>
<dbReference type="STRING" id="665912.M2TBL2"/>
<keyword evidence="3" id="KW-0805">Transcription regulation</keyword>
<feature type="domain" description="Zn(2)-C6 fungal-type" evidence="7">
    <location>
        <begin position="6"/>
        <end position="41"/>
    </location>
</feature>
<evidence type="ECO:0000256" key="2">
    <source>
        <dbReference type="ARBA" id="ARBA00022723"/>
    </source>
</evidence>
<evidence type="ECO:0000313" key="8">
    <source>
        <dbReference type="EMBL" id="EMD66257.1"/>
    </source>
</evidence>
<dbReference type="GO" id="GO:0006351">
    <property type="term" value="P:DNA-templated transcription"/>
    <property type="evidence" value="ECO:0007669"/>
    <property type="project" value="InterPro"/>
</dbReference>
<dbReference type="PANTHER" id="PTHR47338">
    <property type="entry name" value="ZN(II)2CYS6 TRANSCRIPTION FACTOR (EUROFUNG)-RELATED"/>
    <property type="match status" value="1"/>
</dbReference>
<organism evidence="8 9">
    <name type="scientific">Cochliobolus sativus (strain ND90Pr / ATCC 201652)</name>
    <name type="common">Common root rot and spot blotch fungus</name>
    <name type="synonym">Bipolaris sorokiniana</name>
    <dbReference type="NCBI Taxonomy" id="665912"/>
    <lineage>
        <taxon>Eukaryota</taxon>
        <taxon>Fungi</taxon>
        <taxon>Dikarya</taxon>
        <taxon>Ascomycota</taxon>
        <taxon>Pezizomycotina</taxon>
        <taxon>Dothideomycetes</taxon>
        <taxon>Pleosporomycetidae</taxon>
        <taxon>Pleosporales</taxon>
        <taxon>Pleosporineae</taxon>
        <taxon>Pleosporaceae</taxon>
        <taxon>Bipolaris</taxon>
    </lineage>
</organism>
<dbReference type="InterPro" id="IPR001138">
    <property type="entry name" value="Zn2Cys6_DnaBD"/>
</dbReference>
<dbReference type="GO" id="GO:0003677">
    <property type="term" value="F:DNA binding"/>
    <property type="evidence" value="ECO:0007669"/>
    <property type="project" value="InterPro"/>
</dbReference>
<dbReference type="KEGG" id="bsc:COCSADRAFT_188645"/>
<keyword evidence="9" id="KW-1185">Reference proteome</keyword>
<dbReference type="HOGENOM" id="CLU_005024_2_1_1"/>
<dbReference type="OrthoDB" id="5370478at2759"/>
<dbReference type="EMBL" id="KB445640">
    <property type="protein sequence ID" value="EMD66257.1"/>
    <property type="molecule type" value="Genomic_DNA"/>
</dbReference>
<evidence type="ECO:0000256" key="1">
    <source>
        <dbReference type="ARBA" id="ARBA00004123"/>
    </source>
</evidence>
<dbReference type="Proteomes" id="UP000016934">
    <property type="component" value="Unassembled WGS sequence"/>
</dbReference>
<dbReference type="InterPro" id="IPR007219">
    <property type="entry name" value="XnlR_reg_dom"/>
</dbReference>
<protein>
    <recommendedName>
        <fullName evidence="7">Zn(2)-C6 fungal-type domain-containing protein</fullName>
    </recommendedName>
</protein>
<proteinExistence type="predicted"/>
<dbReference type="eggNOG" id="ENOG502S3ZI">
    <property type="taxonomic scope" value="Eukaryota"/>
</dbReference>
<dbReference type="CDD" id="cd00067">
    <property type="entry name" value="GAL4"/>
    <property type="match status" value="1"/>
</dbReference>
<dbReference type="GeneID" id="19133636"/>
<dbReference type="OMA" id="IYAQAMS"/>
<keyword evidence="4" id="KW-0804">Transcription</keyword>
<dbReference type="RefSeq" id="XP_007697792.1">
    <property type="nucleotide sequence ID" value="XM_007699602.1"/>
</dbReference>
<evidence type="ECO:0000256" key="6">
    <source>
        <dbReference type="SAM" id="MobiDB-lite"/>
    </source>
</evidence>
<evidence type="ECO:0000256" key="3">
    <source>
        <dbReference type="ARBA" id="ARBA00023015"/>
    </source>
</evidence>
<dbReference type="AlphaFoldDB" id="M2TBL2"/>
<name>M2TBL2_COCSN</name>
<keyword evidence="5" id="KW-0539">Nucleus</keyword>
<dbReference type="PROSITE" id="PS50048">
    <property type="entry name" value="ZN2_CY6_FUNGAL_2"/>
    <property type="match status" value="1"/>
</dbReference>
<dbReference type="InterPro" id="IPR036864">
    <property type="entry name" value="Zn2-C6_fun-type_DNA-bd_sf"/>
</dbReference>
<dbReference type="SUPFAM" id="SSF57701">
    <property type="entry name" value="Zn2/Cys6 DNA-binding domain"/>
    <property type="match status" value="1"/>
</dbReference>